<evidence type="ECO:0000256" key="1">
    <source>
        <dbReference type="SAM" id="MobiDB-lite"/>
    </source>
</evidence>
<feature type="region of interest" description="Disordered" evidence="1">
    <location>
        <begin position="207"/>
        <end position="274"/>
    </location>
</feature>
<name>A0A1B0CNY4_LUTLO</name>
<dbReference type="VEuPathDB" id="VectorBase:LLONM1_007763"/>
<dbReference type="VEuPathDB" id="VectorBase:LLOJ006456"/>
<feature type="compositionally biased region" description="Basic and acidic residues" evidence="1">
    <location>
        <begin position="264"/>
        <end position="274"/>
    </location>
</feature>
<evidence type="ECO:0000313" key="3">
    <source>
        <dbReference type="Proteomes" id="UP000092461"/>
    </source>
</evidence>
<protein>
    <recommendedName>
        <fullName evidence="4">Mot1 central domain-containing protein</fullName>
    </recommendedName>
</protein>
<dbReference type="Gene3D" id="1.25.10.10">
    <property type="entry name" value="Leucine-rich Repeat Variant"/>
    <property type="match status" value="1"/>
</dbReference>
<keyword evidence="3" id="KW-1185">Reference proteome</keyword>
<accession>A0A1B0CNY4</accession>
<dbReference type="SUPFAM" id="SSF48371">
    <property type="entry name" value="ARM repeat"/>
    <property type="match status" value="1"/>
</dbReference>
<dbReference type="InterPro" id="IPR011989">
    <property type="entry name" value="ARM-like"/>
</dbReference>
<sequence>MIFQKVSHFPNLRSPVWGRSPSVRLKKLDRLFILLESGSSAVTRRTAAKQIGEVQRLHPHELHNLLNRVIVYMNNTSWDTRIAAAQTVEAILNNVPQFHPIPGTVEDVKVNGGQLQFATFDLVNILLSSGRLMGSEGNEFDYQDDSERNSKERLMMQREIIREKLGFAKGDQFGIALEELVTLDDVRLEAAGPSDSKARLMPVEDVLSGSSGSGAVGNSATSSLSCREKNRAKRKARQSFLAGTYGRSNSTNGGGSLDSSSGEPPEKKKAKESAAESPIVYSYGPVPDATGSWGDATAWPFEAFCHKLYTDLFNPRWETRHGAATALRELFKAHSENAGKVSGMSPQAMLEAHNRWLEDAVLRLLCVLALDRFGDFVSDQVIAPVRETCAQVLGTLLKQIPQERIQSTVDILVRMMKHEEWEVRHGGLLGIKYLLVVREDLLQDILPALINDILMGLFDQEDDVGAVAAATLIPIASWLPKLLKPMEVSRIVKMLWDLLLDQDELTSAKWSQCLSLCRVCGLFLVTAPVLCVVRRFSPSRLSLKLSQMQEIPMG</sequence>
<dbReference type="EnsemblMetazoa" id="LLOJ006456-RA">
    <property type="protein sequence ID" value="LLOJ006456-PA"/>
    <property type="gene ID" value="LLOJ006456"/>
</dbReference>
<evidence type="ECO:0008006" key="4">
    <source>
        <dbReference type="Google" id="ProtNLM"/>
    </source>
</evidence>
<dbReference type="EMBL" id="AJWK01021173">
    <property type="status" value="NOT_ANNOTATED_CDS"/>
    <property type="molecule type" value="Genomic_DNA"/>
</dbReference>
<dbReference type="GO" id="GO:0016887">
    <property type="term" value="F:ATP hydrolysis activity"/>
    <property type="evidence" value="ECO:0007669"/>
    <property type="project" value="InterPro"/>
</dbReference>
<dbReference type="InterPro" id="IPR016024">
    <property type="entry name" value="ARM-type_fold"/>
</dbReference>
<dbReference type="AlphaFoldDB" id="A0A1B0CNY4"/>
<evidence type="ECO:0000313" key="2">
    <source>
        <dbReference type="EnsemblMetazoa" id="LLOJ006456-PA"/>
    </source>
</evidence>
<reference evidence="2" key="1">
    <citation type="submission" date="2020-05" db="UniProtKB">
        <authorList>
            <consortium name="EnsemblMetazoa"/>
        </authorList>
    </citation>
    <scope>IDENTIFICATION</scope>
    <source>
        <strain evidence="2">Jacobina</strain>
    </source>
</reference>
<dbReference type="GO" id="GO:0017025">
    <property type="term" value="F:TBP-class protein binding"/>
    <property type="evidence" value="ECO:0007669"/>
    <property type="project" value="InterPro"/>
</dbReference>
<dbReference type="PANTHER" id="PTHR36498">
    <property type="entry name" value="TATA-BINDING PROTEIN-ASSOCIATED FACTOR 172"/>
    <property type="match status" value="1"/>
</dbReference>
<proteinExistence type="predicted"/>
<dbReference type="GO" id="GO:0003677">
    <property type="term" value="F:DNA binding"/>
    <property type="evidence" value="ECO:0007669"/>
    <property type="project" value="InterPro"/>
</dbReference>
<organism evidence="2 3">
    <name type="scientific">Lutzomyia longipalpis</name>
    <name type="common">Sand fly</name>
    <dbReference type="NCBI Taxonomy" id="7200"/>
    <lineage>
        <taxon>Eukaryota</taxon>
        <taxon>Metazoa</taxon>
        <taxon>Ecdysozoa</taxon>
        <taxon>Arthropoda</taxon>
        <taxon>Hexapoda</taxon>
        <taxon>Insecta</taxon>
        <taxon>Pterygota</taxon>
        <taxon>Neoptera</taxon>
        <taxon>Endopterygota</taxon>
        <taxon>Diptera</taxon>
        <taxon>Nematocera</taxon>
        <taxon>Psychodoidea</taxon>
        <taxon>Psychodidae</taxon>
        <taxon>Lutzomyia</taxon>
        <taxon>Lutzomyia</taxon>
    </lineage>
</organism>
<dbReference type="Proteomes" id="UP000092461">
    <property type="component" value="Unassembled WGS sequence"/>
</dbReference>
<dbReference type="PANTHER" id="PTHR36498:SF1">
    <property type="entry name" value="TATA-BINDING PROTEIN-ASSOCIATED FACTOR 172"/>
    <property type="match status" value="1"/>
</dbReference>
<dbReference type="InterPro" id="IPR044972">
    <property type="entry name" value="Mot1"/>
</dbReference>